<gene>
    <name evidence="1" type="ORF">CR513_27429</name>
</gene>
<comment type="caution">
    <text evidence="1">The sequence shown here is derived from an EMBL/GenBank/DDBJ whole genome shotgun (WGS) entry which is preliminary data.</text>
</comment>
<feature type="non-terminal residue" evidence="1">
    <location>
        <position position="1"/>
    </location>
</feature>
<reference evidence="1" key="1">
    <citation type="submission" date="2018-05" db="EMBL/GenBank/DDBJ databases">
        <title>Draft genome of Mucuna pruriens seed.</title>
        <authorList>
            <person name="Nnadi N.E."/>
            <person name="Vos R."/>
            <person name="Hasami M.H."/>
            <person name="Devisetty U.K."/>
            <person name="Aguiy J.C."/>
        </authorList>
    </citation>
    <scope>NUCLEOTIDE SEQUENCE [LARGE SCALE GENOMIC DNA]</scope>
    <source>
        <strain evidence="1">JCA_2017</strain>
    </source>
</reference>
<dbReference type="PANTHER" id="PTHR35046">
    <property type="entry name" value="ZINC KNUCKLE (CCHC-TYPE) FAMILY PROTEIN"/>
    <property type="match status" value="1"/>
</dbReference>
<dbReference type="OrthoDB" id="1747743at2759"/>
<dbReference type="EMBL" id="QJKJ01005318">
    <property type="protein sequence ID" value="RDX90688.1"/>
    <property type="molecule type" value="Genomic_DNA"/>
</dbReference>
<dbReference type="Proteomes" id="UP000257109">
    <property type="component" value="Unassembled WGS sequence"/>
</dbReference>
<dbReference type="AlphaFoldDB" id="A0A371GJF2"/>
<dbReference type="PANTHER" id="PTHR35046:SF9">
    <property type="entry name" value="RNA-DIRECTED DNA POLYMERASE"/>
    <property type="match status" value="1"/>
</dbReference>
<proteinExistence type="predicted"/>
<keyword evidence="2" id="KW-1185">Reference proteome</keyword>
<name>A0A371GJF2_MUCPR</name>
<evidence type="ECO:0000313" key="2">
    <source>
        <dbReference type="Proteomes" id="UP000257109"/>
    </source>
</evidence>
<protein>
    <submittedName>
        <fullName evidence="1">Uncharacterized protein</fullName>
    </submittedName>
</protein>
<sequence length="119" mass="13964">MSSKNLEKMKAIMRRQFVPSYFHKEFHNKIISRKRTHCLGRGHIASQCANKRTMIIKDNGEVEIEEESNNNLMSFLENDNEELSHDGDLLVVRKVLNMQEKGKDEAQRENIFNTRCLVQ</sequence>
<organism evidence="1 2">
    <name type="scientific">Mucuna pruriens</name>
    <name type="common">Velvet bean</name>
    <name type="synonym">Dolichos pruriens</name>
    <dbReference type="NCBI Taxonomy" id="157652"/>
    <lineage>
        <taxon>Eukaryota</taxon>
        <taxon>Viridiplantae</taxon>
        <taxon>Streptophyta</taxon>
        <taxon>Embryophyta</taxon>
        <taxon>Tracheophyta</taxon>
        <taxon>Spermatophyta</taxon>
        <taxon>Magnoliopsida</taxon>
        <taxon>eudicotyledons</taxon>
        <taxon>Gunneridae</taxon>
        <taxon>Pentapetalae</taxon>
        <taxon>rosids</taxon>
        <taxon>fabids</taxon>
        <taxon>Fabales</taxon>
        <taxon>Fabaceae</taxon>
        <taxon>Papilionoideae</taxon>
        <taxon>50 kb inversion clade</taxon>
        <taxon>NPAAA clade</taxon>
        <taxon>indigoferoid/millettioid clade</taxon>
        <taxon>Phaseoleae</taxon>
        <taxon>Mucuna</taxon>
    </lineage>
</organism>
<evidence type="ECO:0000313" key="1">
    <source>
        <dbReference type="EMBL" id="RDX90688.1"/>
    </source>
</evidence>
<accession>A0A371GJF2</accession>